<sequence length="52" mass="5836">MQGSITRPLALGAALETWRPEGQFVSAYSGWDSVELEVHEVEAITLWNAMTW</sequence>
<evidence type="ECO:0000313" key="2">
    <source>
        <dbReference type="Proteomes" id="UP000236291"/>
    </source>
</evidence>
<evidence type="ECO:0000313" key="1">
    <source>
        <dbReference type="EMBL" id="PNX94075.1"/>
    </source>
</evidence>
<comment type="caution">
    <text evidence="1">The sequence shown here is derived from an EMBL/GenBank/DDBJ whole genome shotgun (WGS) entry which is preliminary data.</text>
</comment>
<reference evidence="1 2" key="2">
    <citation type="journal article" date="2017" name="Front. Plant Sci.">
        <title>Gene Classification and Mining of Molecular Markers Useful in Red Clover (Trifolium pratense) Breeding.</title>
        <authorList>
            <person name="Istvanek J."/>
            <person name="Dluhosova J."/>
            <person name="Dluhos P."/>
            <person name="Patkova L."/>
            <person name="Nedelnik J."/>
            <person name="Repkova J."/>
        </authorList>
    </citation>
    <scope>NUCLEOTIDE SEQUENCE [LARGE SCALE GENOMIC DNA]</scope>
    <source>
        <strain evidence="2">cv. Tatra</strain>
        <tissue evidence="1">Young leaves</tissue>
    </source>
</reference>
<accession>A0A2K3MTE0</accession>
<protein>
    <submittedName>
        <fullName evidence="1">Uncharacterized protein</fullName>
    </submittedName>
</protein>
<feature type="non-terminal residue" evidence="1">
    <location>
        <position position="52"/>
    </location>
</feature>
<reference evidence="1 2" key="1">
    <citation type="journal article" date="2014" name="Am. J. Bot.">
        <title>Genome assembly and annotation for red clover (Trifolium pratense; Fabaceae).</title>
        <authorList>
            <person name="Istvanek J."/>
            <person name="Jaros M."/>
            <person name="Krenek A."/>
            <person name="Repkova J."/>
        </authorList>
    </citation>
    <scope>NUCLEOTIDE SEQUENCE [LARGE SCALE GENOMIC DNA]</scope>
    <source>
        <strain evidence="2">cv. Tatra</strain>
        <tissue evidence="1">Young leaves</tissue>
    </source>
</reference>
<proteinExistence type="predicted"/>
<gene>
    <name evidence="1" type="ORF">L195_g017242</name>
</gene>
<dbReference type="Proteomes" id="UP000236291">
    <property type="component" value="Unassembled WGS sequence"/>
</dbReference>
<dbReference type="AlphaFoldDB" id="A0A2K3MTE0"/>
<name>A0A2K3MTE0_TRIPR</name>
<organism evidence="1 2">
    <name type="scientific">Trifolium pratense</name>
    <name type="common">Red clover</name>
    <dbReference type="NCBI Taxonomy" id="57577"/>
    <lineage>
        <taxon>Eukaryota</taxon>
        <taxon>Viridiplantae</taxon>
        <taxon>Streptophyta</taxon>
        <taxon>Embryophyta</taxon>
        <taxon>Tracheophyta</taxon>
        <taxon>Spermatophyta</taxon>
        <taxon>Magnoliopsida</taxon>
        <taxon>eudicotyledons</taxon>
        <taxon>Gunneridae</taxon>
        <taxon>Pentapetalae</taxon>
        <taxon>rosids</taxon>
        <taxon>fabids</taxon>
        <taxon>Fabales</taxon>
        <taxon>Fabaceae</taxon>
        <taxon>Papilionoideae</taxon>
        <taxon>50 kb inversion clade</taxon>
        <taxon>NPAAA clade</taxon>
        <taxon>Hologalegina</taxon>
        <taxon>IRL clade</taxon>
        <taxon>Trifolieae</taxon>
        <taxon>Trifolium</taxon>
    </lineage>
</organism>
<dbReference type="EMBL" id="ASHM01012125">
    <property type="protein sequence ID" value="PNX94075.1"/>
    <property type="molecule type" value="Genomic_DNA"/>
</dbReference>